<dbReference type="EMBL" id="JBHSKY010000007">
    <property type="protein sequence ID" value="MFC5278513.1"/>
    <property type="molecule type" value="Genomic_DNA"/>
</dbReference>
<reference evidence="2 3" key="1">
    <citation type="journal article" date="2019" name="Int. J. Syst. Evol. Microbiol.">
        <title>The Global Catalogue of Microorganisms (GCM) 10K type strain sequencing project: providing services to taxonomists for standard genome sequencing and annotation.</title>
        <authorList>
            <consortium name="The Broad Institute Genomics Platform"/>
            <consortium name="The Broad Institute Genome Sequencing Center for Infectious Disease"/>
            <person name="Wu L."/>
            <person name="Ma J."/>
        </authorList>
    </citation>
    <scope>NUCLEOTIDE SEQUENCE [LARGE SCALE GENOMIC DNA]</scope>
    <source>
        <strain evidence="2 3">CGMCC 1.12124</strain>
    </source>
</reference>
<dbReference type="InterPro" id="IPR051606">
    <property type="entry name" value="Polyketide_Oxido-like"/>
</dbReference>
<feature type="domain" description="NAD(P)-binding" evidence="1">
    <location>
        <begin position="125"/>
        <end position="222"/>
    </location>
</feature>
<dbReference type="RefSeq" id="WP_256412139.1">
    <property type="nucleotide sequence ID" value="NZ_JANHDM010000008.1"/>
</dbReference>
<keyword evidence="3" id="KW-1185">Reference proteome</keyword>
<dbReference type="Pfam" id="PF13460">
    <property type="entry name" value="NAD_binding_10"/>
    <property type="match status" value="2"/>
</dbReference>
<protein>
    <submittedName>
        <fullName evidence="2">NAD(P)-dependent oxidoreductase</fullName>
    </submittedName>
</protein>
<dbReference type="PANTHER" id="PTHR43355:SF2">
    <property type="entry name" value="FLAVIN REDUCTASE (NADPH)"/>
    <property type="match status" value="1"/>
</dbReference>
<gene>
    <name evidence="2" type="ORF">ACFPM1_07055</name>
</gene>
<dbReference type="SUPFAM" id="SSF51735">
    <property type="entry name" value="NAD(P)-binding Rossmann-fold domains"/>
    <property type="match status" value="1"/>
</dbReference>
<evidence type="ECO:0000259" key="1">
    <source>
        <dbReference type="Pfam" id="PF13460"/>
    </source>
</evidence>
<dbReference type="Gene3D" id="3.40.50.720">
    <property type="entry name" value="NAD(P)-binding Rossmann-like Domain"/>
    <property type="match status" value="1"/>
</dbReference>
<name>A0ABD5R0V1_9EURY</name>
<dbReference type="PANTHER" id="PTHR43355">
    <property type="entry name" value="FLAVIN REDUCTASE (NADPH)"/>
    <property type="match status" value="1"/>
</dbReference>
<sequence>MRIAVFGATGRTGRPLVEQAVERGHEVVAFVRDMTGLSPAVRNDDRVIVVEGDAYSGEGVERAIVGDGDPVDAVVSVLAQSSEGPDHLLTEAGRHMLAAMNRHGVERAVGDADRHSPGRLRRRARFVTLVGAGIREEGESVNLGGRMMGVLLKLLARSVLEDARDQVELIKDSDTRWTVVRAPRLTENAHTGEFHHGTDLSLGMRDTAARANVAEFILDCLEGNLYVHEMPKVADV</sequence>
<evidence type="ECO:0000313" key="2">
    <source>
        <dbReference type="EMBL" id="MFC5278513.1"/>
    </source>
</evidence>
<feature type="domain" description="NAD(P)-binding" evidence="1">
    <location>
        <begin position="7"/>
        <end position="109"/>
    </location>
</feature>
<proteinExistence type="predicted"/>
<dbReference type="Proteomes" id="UP001596118">
    <property type="component" value="Unassembled WGS sequence"/>
</dbReference>
<evidence type="ECO:0000313" key="3">
    <source>
        <dbReference type="Proteomes" id="UP001596118"/>
    </source>
</evidence>
<comment type="caution">
    <text evidence="2">The sequence shown here is derived from an EMBL/GenBank/DDBJ whole genome shotgun (WGS) entry which is preliminary data.</text>
</comment>
<dbReference type="InterPro" id="IPR016040">
    <property type="entry name" value="NAD(P)-bd_dom"/>
</dbReference>
<organism evidence="2 3">
    <name type="scientific">Halorubrum rubrum</name>
    <dbReference type="NCBI Taxonomy" id="1126240"/>
    <lineage>
        <taxon>Archaea</taxon>
        <taxon>Methanobacteriati</taxon>
        <taxon>Methanobacteriota</taxon>
        <taxon>Stenosarchaea group</taxon>
        <taxon>Halobacteria</taxon>
        <taxon>Halobacteriales</taxon>
        <taxon>Haloferacaceae</taxon>
        <taxon>Halorubrum</taxon>
    </lineage>
</organism>
<accession>A0ABD5R0V1</accession>
<dbReference type="InterPro" id="IPR036291">
    <property type="entry name" value="NAD(P)-bd_dom_sf"/>
</dbReference>
<dbReference type="AlphaFoldDB" id="A0ABD5R0V1"/>